<dbReference type="PANTHER" id="PTHR33154:SF18">
    <property type="entry name" value="ARSENICAL RESISTANCE OPERON REPRESSOR"/>
    <property type="match status" value="1"/>
</dbReference>
<dbReference type="SMART" id="SM00418">
    <property type="entry name" value="HTH_ARSR"/>
    <property type="match status" value="1"/>
</dbReference>
<reference evidence="6" key="1">
    <citation type="submission" date="2016-10" db="EMBL/GenBank/DDBJ databases">
        <authorList>
            <person name="Varghese N."/>
            <person name="Submissions S."/>
        </authorList>
    </citation>
    <scope>NUCLEOTIDE SEQUENCE [LARGE SCALE GENOMIC DNA]</scope>
    <source>
        <strain evidence="6">CGMCC 1.6199</strain>
    </source>
</reference>
<keyword evidence="6" id="KW-1185">Reference proteome</keyword>
<dbReference type="AlphaFoldDB" id="A0A1G9X6A9"/>
<evidence type="ECO:0000313" key="5">
    <source>
        <dbReference type="EMBL" id="SDM92269.1"/>
    </source>
</evidence>
<evidence type="ECO:0000256" key="1">
    <source>
        <dbReference type="ARBA" id="ARBA00023015"/>
    </source>
</evidence>
<protein>
    <submittedName>
        <fullName evidence="5">Regulatory protein, arsR family</fullName>
    </submittedName>
</protein>
<organism evidence="5 6">
    <name type="scientific">Sediminibacillus halophilus</name>
    <dbReference type="NCBI Taxonomy" id="482461"/>
    <lineage>
        <taxon>Bacteria</taxon>
        <taxon>Bacillati</taxon>
        <taxon>Bacillota</taxon>
        <taxon>Bacilli</taxon>
        <taxon>Bacillales</taxon>
        <taxon>Bacillaceae</taxon>
        <taxon>Sediminibacillus</taxon>
    </lineage>
</organism>
<feature type="domain" description="HTH arsR-type" evidence="4">
    <location>
        <begin position="259"/>
        <end position="349"/>
    </location>
</feature>
<dbReference type="Pfam" id="PF01022">
    <property type="entry name" value="HTH_5"/>
    <property type="match status" value="1"/>
</dbReference>
<dbReference type="InterPro" id="IPR051081">
    <property type="entry name" value="HTH_MetalResp_TranReg"/>
</dbReference>
<dbReference type="InterPro" id="IPR036388">
    <property type="entry name" value="WH-like_DNA-bd_sf"/>
</dbReference>
<keyword evidence="2" id="KW-0238">DNA-binding</keyword>
<keyword evidence="3" id="KW-0804">Transcription</keyword>
<dbReference type="OrthoDB" id="2646147at2"/>
<keyword evidence="1" id="KW-0805">Transcription regulation</keyword>
<gene>
    <name evidence="5" type="ORF">SAMN05216244_3771</name>
</gene>
<dbReference type="STRING" id="482461.SAMN05216244_3771"/>
<dbReference type="SUPFAM" id="SSF46785">
    <property type="entry name" value="Winged helix' DNA-binding domain"/>
    <property type="match status" value="1"/>
</dbReference>
<dbReference type="InterPro" id="IPR001845">
    <property type="entry name" value="HTH_ArsR_DNA-bd_dom"/>
</dbReference>
<evidence type="ECO:0000256" key="3">
    <source>
        <dbReference type="ARBA" id="ARBA00023163"/>
    </source>
</evidence>
<dbReference type="Proteomes" id="UP000182347">
    <property type="component" value="Unassembled WGS sequence"/>
</dbReference>
<evidence type="ECO:0000256" key="2">
    <source>
        <dbReference type="ARBA" id="ARBA00023125"/>
    </source>
</evidence>
<dbReference type="InterPro" id="IPR036390">
    <property type="entry name" value="WH_DNA-bd_sf"/>
</dbReference>
<dbReference type="InterPro" id="IPR011991">
    <property type="entry name" value="ArsR-like_HTH"/>
</dbReference>
<dbReference type="PRINTS" id="PR00778">
    <property type="entry name" value="HTHARSR"/>
</dbReference>
<dbReference type="GO" id="GO:0003677">
    <property type="term" value="F:DNA binding"/>
    <property type="evidence" value="ECO:0007669"/>
    <property type="project" value="UniProtKB-KW"/>
</dbReference>
<name>A0A1G9X6A9_9BACI</name>
<dbReference type="CDD" id="cd00090">
    <property type="entry name" value="HTH_ARSR"/>
    <property type="match status" value="1"/>
</dbReference>
<sequence>METIQTSARNRETYRIEVKYSLLWECALGIAAITNTSLLSSLEKNETEWKSTKAALSSEMLSQLELVEKHNTWKALLQLLHRKDYTSIEEFLHSISALSSVDLKTACLPFLGQAHQVDVEKAAEGDKESIRALKNTAKNHSFFPTYIPFICETDAAFLRAHLCSVMEGWYREVIEPNADQLLPVLTADAAAKEAMLKRKHPEELVTWATGGINYLPEPSVHTVLLIPHVVYRPWNVESDLAGCKIFYYPVSNQSLHPADTYTPDQFLVLRHKALGDEQRLKMIKMLREREHTLQEMTNRLGMGKTTVHHHLKVLKSARLVQNNGPTYSLNGNVLQALSSDLENYLDSGL</sequence>
<evidence type="ECO:0000259" key="4">
    <source>
        <dbReference type="PROSITE" id="PS50987"/>
    </source>
</evidence>
<dbReference type="GO" id="GO:0003700">
    <property type="term" value="F:DNA-binding transcription factor activity"/>
    <property type="evidence" value="ECO:0007669"/>
    <property type="project" value="InterPro"/>
</dbReference>
<accession>A0A1G9X6A9</accession>
<dbReference type="PROSITE" id="PS50987">
    <property type="entry name" value="HTH_ARSR_2"/>
    <property type="match status" value="1"/>
</dbReference>
<dbReference type="EMBL" id="FNHF01000006">
    <property type="protein sequence ID" value="SDM92269.1"/>
    <property type="molecule type" value="Genomic_DNA"/>
</dbReference>
<evidence type="ECO:0000313" key="6">
    <source>
        <dbReference type="Proteomes" id="UP000182347"/>
    </source>
</evidence>
<dbReference type="PANTHER" id="PTHR33154">
    <property type="entry name" value="TRANSCRIPTIONAL REGULATOR, ARSR FAMILY"/>
    <property type="match status" value="1"/>
</dbReference>
<dbReference type="Gene3D" id="1.10.10.10">
    <property type="entry name" value="Winged helix-like DNA-binding domain superfamily/Winged helix DNA-binding domain"/>
    <property type="match status" value="1"/>
</dbReference>
<dbReference type="RefSeq" id="WP_074600760.1">
    <property type="nucleotide sequence ID" value="NZ_FNHF01000006.1"/>
</dbReference>
<proteinExistence type="predicted"/>